<dbReference type="GO" id="GO:0046872">
    <property type="term" value="F:metal ion binding"/>
    <property type="evidence" value="ECO:0007669"/>
    <property type="project" value="UniProtKB-KW"/>
</dbReference>
<reference evidence="7 8" key="3">
    <citation type="journal article" date="2019" name="Int. J. Syst. Evol. Microbiol.">
        <title>Anaerobacillus isosaccharinicus sp. nov., an alkaliphilic bacterium which degrades isosaccharinic acid.</title>
        <authorList>
            <person name="Bassil N.M."/>
            <person name="Lloyd J.R."/>
        </authorList>
    </citation>
    <scope>NUCLEOTIDE SEQUENCE [LARGE SCALE GENOMIC DNA]</scope>
    <source>
        <strain evidence="7 8">NB2006</strain>
    </source>
</reference>
<dbReference type="Gene3D" id="3.30.70.20">
    <property type="match status" value="3"/>
</dbReference>
<dbReference type="PROSITE" id="PS00198">
    <property type="entry name" value="4FE4S_FER_1"/>
    <property type="match status" value="1"/>
</dbReference>
<keyword evidence="4" id="KW-0411">Iron-sulfur</keyword>
<dbReference type="GO" id="GO:0051539">
    <property type="term" value="F:4 iron, 4 sulfur cluster binding"/>
    <property type="evidence" value="ECO:0007669"/>
    <property type="project" value="UniProtKB-KW"/>
</dbReference>
<keyword evidence="8" id="KW-1185">Reference proteome</keyword>
<dbReference type="RefSeq" id="WP_071316957.1">
    <property type="nucleotide sequence ID" value="NZ_CP063356.2"/>
</dbReference>
<reference evidence="7 8" key="2">
    <citation type="journal article" date="2017" name="Genome Announc.">
        <title>Draft Genome Sequences of Four Alkaliphilic Bacteria Belonging to the Anaerobacillus Genus.</title>
        <authorList>
            <person name="Bassil N.M."/>
            <person name="Lloyd J.R."/>
        </authorList>
    </citation>
    <scope>NUCLEOTIDE SEQUENCE [LARGE SCALE GENOMIC DNA]</scope>
    <source>
        <strain evidence="7 8">NB2006</strain>
    </source>
</reference>
<reference evidence="6 8" key="1">
    <citation type="submission" date="2016-10" db="EMBL/GenBank/DDBJ databases">
        <title>Draft genome sequences of four alkaliphilic bacteria belonging to the Anaerobacillus genus.</title>
        <authorList>
            <person name="Bassil N.M."/>
            <person name="Lloyd J.R."/>
        </authorList>
    </citation>
    <scope>NUCLEOTIDE SEQUENCE [LARGE SCALE GENOMIC DNA]</scope>
    <source>
        <strain evidence="6 8">NB2006</strain>
    </source>
</reference>
<evidence type="ECO:0000313" key="8">
    <source>
        <dbReference type="Proteomes" id="UP000180175"/>
    </source>
</evidence>
<dbReference type="InterPro" id="IPR017896">
    <property type="entry name" value="4Fe4S_Fe-S-bd"/>
</dbReference>
<dbReference type="PANTHER" id="PTHR43177">
    <property type="entry name" value="PROTEIN NRFC"/>
    <property type="match status" value="1"/>
</dbReference>
<dbReference type="EMBL" id="CP063356">
    <property type="protein sequence ID" value="QOY38361.1"/>
    <property type="molecule type" value="Genomic_DNA"/>
</dbReference>
<dbReference type="PROSITE" id="PS51379">
    <property type="entry name" value="4FE4S_FER_2"/>
    <property type="match status" value="3"/>
</dbReference>
<feature type="domain" description="4Fe-4S ferredoxin-type" evidence="5">
    <location>
        <begin position="82"/>
        <end position="111"/>
    </location>
</feature>
<feature type="domain" description="4Fe-4S ferredoxin-type" evidence="5">
    <location>
        <begin position="50"/>
        <end position="81"/>
    </location>
</feature>
<feature type="domain" description="4Fe-4S ferredoxin-type" evidence="5">
    <location>
        <begin position="5"/>
        <end position="35"/>
    </location>
</feature>
<protein>
    <submittedName>
        <fullName evidence="7">4Fe-4S dicluster domain-containing protein</fullName>
    </submittedName>
    <submittedName>
        <fullName evidence="6">4Fe-4S ferredoxin</fullName>
    </submittedName>
</protein>
<dbReference type="InterPro" id="IPR017900">
    <property type="entry name" value="4Fe4S_Fe_S_CS"/>
</dbReference>
<keyword evidence="3" id="KW-0408">Iron</keyword>
<dbReference type="OrthoDB" id="9779457at2"/>
<evidence type="ECO:0000256" key="2">
    <source>
        <dbReference type="ARBA" id="ARBA00022723"/>
    </source>
</evidence>
<dbReference type="EMBL" id="LQXD01000083">
    <property type="protein sequence ID" value="OIJ19063.1"/>
    <property type="molecule type" value="Genomic_DNA"/>
</dbReference>
<evidence type="ECO:0000313" key="6">
    <source>
        <dbReference type="EMBL" id="OIJ19063.1"/>
    </source>
</evidence>
<evidence type="ECO:0000259" key="5">
    <source>
        <dbReference type="PROSITE" id="PS51379"/>
    </source>
</evidence>
<sequence length="230" mass="25665">MAKNYAMVIDLQKCVGCAACSVACKNENNTDIGKNWSSAIQRTIGTFPNVKYEYIPTLCNHCENAPCAKACPTQAMYKDENGLTLHNTDKCIGCKSCMLACPYGVISANKRDPHEYWKQEDAFIGGGMTATPKEVTERTGTPIPYYNADREKTYEGIRYKGIVEKCTFCDHRLAEGEKPYCSVACPAKCRYVGDLNDPTDEINELLGKYAARQLQPDKGTKPKVFYIRSF</sequence>
<name>A0A1S2M3P3_9BACI</name>
<dbReference type="InterPro" id="IPR050954">
    <property type="entry name" value="ET_IronSulfur_Cluster-Binding"/>
</dbReference>
<keyword evidence="2" id="KW-0479">Metal-binding</keyword>
<dbReference type="Proteomes" id="UP000180175">
    <property type="component" value="Chromosome"/>
</dbReference>
<evidence type="ECO:0000256" key="1">
    <source>
        <dbReference type="ARBA" id="ARBA00022485"/>
    </source>
</evidence>
<evidence type="ECO:0000256" key="3">
    <source>
        <dbReference type="ARBA" id="ARBA00023004"/>
    </source>
</evidence>
<dbReference type="AlphaFoldDB" id="A0A1S2M3P3"/>
<dbReference type="Pfam" id="PF13247">
    <property type="entry name" value="Fer4_11"/>
    <property type="match status" value="2"/>
</dbReference>
<dbReference type="CDD" id="cd10551">
    <property type="entry name" value="PsrB"/>
    <property type="match status" value="1"/>
</dbReference>
<organism evidence="6 8">
    <name type="scientific">Anaerobacillus isosaccharinicus</name>
    <dbReference type="NCBI Taxonomy" id="1532552"/>
    <lineage>
        <taxon>Bacteria</taxon>
        <taxon>Bacillati</taxon>
        <taxon>Bacillota</taxon>
        <taxon>Bacilli</taxon>
        <taxon>Bacillales</taxon>
        <taxon>Bacillaceae</taxon>
        <taxon>Anaerobacillus</taxon>
    </lineage>
</organism>
<reference evidence="7" key="4">
    <citation type="submission" date="2020-10" db="EMBL/GenBank/DDBJ databases">
        <authorList>
            <person name="Bassil N.M."/>
            <person name="Lloyd J.R."/>
        </authorList>
    </citation>
    <scope>NUCLEOTIDE SEQUENCE</scope>
    <source>
        <strain evidence="7">NB2006</strain>
    </source>
</reference>
<dbReference type="PANTHER" id="PTHR43177:SF3">
    <property type="entry name" value="PROTEIN NRFC HOMOLOG"/>
    <property type="match status" value="1"/>
</dbReference>
<dbReference type="SUPFAM" id="SSF54862">
    <property type="entry name" value="4Fe-4S ferredoxins"/>
    <property type="match status" value="1"/>
</dbReference>
<evidence type="ECO:0000256" key="4">
    <source>
        <dbReference type="ARBA" id="ARBA00023014"/>
    </source>
</evidence>
<accession>A0A1S2M3P3</accession>
<gene>
    <name evidence="7" type="ORF">AWH56_013005</name>
    <name evidence="6" type="ORF">AWH56_09675</name>
</gene>
<keyword evidence="1" id="KW-0004">4Fe-4S</keyword>
<dbReference type="KEGG" id="aia:AWH56_013005"/>
<evidence type="ECO:0000313" key="7">
    <source>
        <dbReference type="EMBL" id="QOY38361.1"/>
    </source>
</evidence>
<proteinExistence type="predicted"/>